<proteinExistence type="predicted"/>
<evidence type="ECO:0000313" key="1">
    <source>
        <dbReference type="EMBL" id="JAH17532.1"/>
    </source>
</evidence>
<protein>
    <submittedName>
        <fullName evidence="1">Uncharacterized protein</fullName>
    </submittedName>
</protein>
<accession>A0A0E9QM09</accession>
<organism evidence="1">
    <name type="scientific">Anguilla anguilla</name>
    <name type="common">European freshwater eel</name>
    <name type="synonym">Muraena anguilla</name>
    <dbReference type="NCBI Taxonomy" id="7936"/>
    <lineage>
        <taxon>Eukaryota</taxon>
        <taxon>Metazoa</taxon>
        <taxon>Chordata</taxon>
        <taxon>Craniata</taxon>
        <taxon>Vertebrata</taxon>
        <taxon>Euteleostomi</taxon>
        <taxon>Actinopterygii</taxon>
        <taxon>Neopterygii</taxon>
        <taxon>Teleostei</taxon>
        <taxon>Anguilliformes</taxon>
        <taxon>Anguillidae</taxon>
        <taxon>Anguilla</taxon>
    </lineage>
</organism>
<sequence length="48" mass="5540">MTNRHFLELLYGAVEPFPHQKPEINLVKVQYSLHDLKALTTSNMEQTG</sequence>
<reference evidence="1" key="2">
    <citation type="journal article" date="2015" name="Fish Shellfish Immunol.">
        <title>Early steps in the European eel (Anguilla anguilla)-Vibrio vulnificus interaction in the gills: Role of the RtxA13 toxin.</title>
        <authorList>
            <person name="Callol A."/>
            <person name="Pajuelo D."/>
            <person name="Ebbesson L."/>
            <person name="Teles M."/>
            <person name="MacKenzie S."/>
            <person name="Amaro C."/>
        </authorList>
    </citation>
    <scope>NUCLEOTIDE SEQUENCE</scope>
</reference>
<dbReference type="EMBL" id="GBXM01091045">
    <property type="protein sequence ID" value="JAH17532.1"/>
    <property type="molecule type" value="Transcribed_RNA"/>
</dbReference>
<name>A0A0E9QM09_ANGAN</name>
<dbReference type="AlphaFoldDB" id="A0A0E9QM09"/>
<reference evidence="1" key="1">
    <citation type="submission" date="2014-11" db="EMBL/GenBank/DDBJ databases">
        <authorList>
            <person name="Amaro Gonzalez C."/>
        </authorList>
    </citation>
    <scope>NUCLEOTIDE SEQUENCE</scope>
</reference>